<reference evidence="1 2" key="1">
    <citation type="journal article" date="2018" name="BMC Genomics">
        <title>Comparative genome analyses reveal sequence features reflecting distinct modes of host-adaptation between dicot and monocot powdery mildew.</title>
        <authorList>
            <person name="Wu Y."/>
            <person name="Ma X."/>
            <person name="Pan Z."/>
            <person name="Kale S.D."/>
            <person name="Song Y."/>
            <person name="King H."/>
            <person name="Zhang Q."/>
            <person name="Presley C."/>
            <person name="Deng X."/>
            <person name="Wei C.I."/>
            <person name="Xiao S."/>
        </authorList>
    </citation>
    <scope>NUCLEOTIDE SEQUENCE [LARGE SCALE GENOMIC DNA]</scope>
    <source>
        <strain evidence="1">UCSC1</strain>
    </source>
</reference>
<dbReference type="EMBL" id="MCBR01021874">
    <property type="protein sequence ID" value="RKF53726.1"/>
    <property type="molecule type" value="Genomic_DNA"/>
</dbReference>
<feature type="non-terminal residue" evidence="1">
    <location>
        <position position="164"/>
    </location>
</feature>
<protein>
    <submittedName>
        <fullName evidence="1">Uncharacterized protein</fullName>
    </submittedName>
</protein>
<organism evidence="1 2">
    <name type="scientific">Golovinomyces cichoracearum</name>
    <dbReference type="NCBI Taxonomy" id="62708"/>
    <lineage>
        <taxon>Eukaryota</taxon>
        <taxon>Fungi</taxon>
        <taxon>Dikarya</taxon>
        <taxon>Ascomycota</taxon>
        <taxon>Pezizomycotina</taxon>
        <taxon>Leotiomycetes</taxon>
        <taxon>Erysiphales</taxon>
        <taxon>Erysiphaceae</taxon>
        <taxon>Golovinomyces</taxon>
    </lineage>
</organism>
<evidence type="ECO:0000313" key="2">
    <source>
        <dbReference type="Proteomes" id="UP000285405"/>
    </source>
</evidence>
<name>A0A420H8G9_9PEZI</name>
<comment type="caution">
    <text evidence="1">The sequence shown here is derived from an EMBL/GenBank/DDBJ whole genome shotgun (WGS) entry which is preliminary data.</text>
</comment>
<dbReference type="Proteomes" id="UP000285405">
    <property type="component" value="Unassembled WGS sequence"/>
</dbReference>
<sequence length="164" mass="18496">MGAFKAVEAAISKSSGGSRVVPFENQTIAYALHEGKKKFIFMSRRQSHEPEAVQLGKVAQIIFAVKTTLIISTSKRDNEKKKRLLRYVVGMQACKYCICKKFGGGEIPPFPKQFKNLQLSTRRLRPTGLILPRPTYRRILAARIDSRGCAAYDRSPRHESNKVL</sequence>
<gene>
    <name evidence="1" type="ORF">GcC1_218039</name>
</gene>
<accession>A0A420H8G9</accession>
<proteinExistence type="predicted"/>
<evidence type="ECO:0000313" key="1">
    <source>
        <dbReference type="EMBL" id="RKF53726.1"/>
    </source>
</evidence>
<dbReference type="AlphaFoldDB" id="A0A420H8G9"/>